<evidence type="ECO:0000256" key="2">
    <source>
        <dbReference type="ARBA" id="ARBA00011738"/>
    </source>
</evidence>
<dbReference type="PRINTS" id="PR00411">
    <property type="entry name" value="PNDRDTASEI"/>
</dbReference>
<proteinExistence type="inferred from homology"/>
<evidence type="ECO:0000256" key="9">
    <source>
        <dbReference type="PIRSR" id="PIRSR000350-3"/>
    </source>
</evidence>
<dbReference type="GO" id="GO:0004362">
    <property type="term" value="F:glutathione-disulfide reductase (NADPH) activity"/>
    <property type="evidence" value="ECO:0007669"/>
    <property type="project" value="UniProtKB-EC"/>
</dbReference>
<dbReference type="Gene3D" id="3.50.50.60">
    <property type="entry name" value="FAD/NAD(P)-binding domain"/>
    <property type="match status" value="2"/>
</dbReference>
<comment type="caution">
    <text evidence="14">The sequence shown here is derived from an EMBL/GenBank/DDBJ whole genome shotgun (WGS) entry which is preliminary data.</text>
</comment>
<evidence type="ECO:0000256" key="8">
    <source>
        <dbReference type="PIRSR" id="PIRSR000350-2"/>
    </source>
</evidence>
<dbReference type="FunFam" id="3.50.50.60:FF:000235">
    <property type="entry name" value="Glutathione reductase"/>
    <property type="match status" value="1"/>
</dbReference>
<keyword evidence="3 11" id="KW-0285">Flavoprotein</keyword>
<dbReference type="InterPro" id="IPR004099">
    <property type="entry name" value="Pyr_nucl-diS_OxRdtase_dimer"/>
</dbReference>
<feature type="binding site" evidence="9">
    <location>
        <begin position="172"/>
        <end position="179"/>
    </location>
    <ligand>
        <name>NAD(+)</name>
        <dbReference type="ChEBI" id="CHEBI:57540"/>
    </ligand>
</feature>
<evidence type="ECO:0000256" key="11">
    <source>
        <dbReference type="RuleBase" id="RU003691"/>
    </source>
</evidence>
<dbReference type="Pfam" id="PF02852">
    <property type="entry name" value="Pyr_redox_dim"/>
    <property type="match status" value="1"/>
</dbReference>
<dbReference type="GO" id="GO:0034599">
    <property type="term" value="P:cellular response to oxidative stress"/>
    <property type="evidence" value="ECO:0007669"/>
    <property type="project" value="TreeGrafter"/>
</dbReference>
<dbReference type="InterPro" id="IPR006322">
    <property type="entry name" value="Glutathione_Rdtase_euk/bac"/>
</dbReference>
<name>A0A5C7SIG2_THASP</name>
<dbReference type="InterPro" id="IPR012999">
    <property type="entry name" value="Pyr_OxRdtase_I_AS"/>
</dbReference>
<comment type="cofactor">
    <cofactor evidence="9">
        <name>FAD</name>
        <dbReference type="ChEBI" id="CHEBI:57692"/>
    </cofactor>
    <text evidence="9">Binds 1 FAD per subunit.</text>
</comment>
<feature type="binding site" evidence="9">
    <location>
        <position position="260"/>
    </location>
    <ligand>
        <name>NAD(+)</name>
        <dbReference type="ChEBI" id="CHEBI:57540"/>
    </ligand>
</feature>
<dbReference type="PIRSF" id="PIRSF000350">
    <property type="entry name" value="Mercury_reductase_MerA"/>
    <property type="match status" value="1"/>
</dbReference>
<dbReference type="InterPro" id="IPR023753">
    <property type="entry name" value="FAD/NAD-binding_dom"/>
</dbReference>
<dbReference type="EMBL" id="SSFD01000233">
    <property type="protein sequence ID" value="TXH82745.1"/>
    <property type="molecule type" value="Genomic_DNA"/>
</dbReference>
<comment type="similarity">
    <text evidence="1 11">Belongs to the class-I pyridine nucleotide-disulfide oxidoreductase family.</text>
</comment>
<dbReference type="PANTHER" id="PTHR42737">
    <property type="entry name" value="GLUTATHIONE REDUCTASE"/>
    <property type="match status" value="1"/>
</dbReference>
<evidence type="ECO:0000256" key="3">
    <source>
        <dbReference type="ARBA" id="ARBA00022630"/>
    </source>
</evidence>
<dbReference type="AlphaFoldDB" id="A0A5C7SIG2"/>
<dbReference type="GO" id="GO:0006749">
    <property type="term" value="P:glutathione metabolic process"/>
    <property type="evidence" value="ECO:0007669"/>
    <property type="project" value="InterPro"/>
</dbReference>
<evidence type="ECO:0000256" key="10">
    <source>
        <dbReference type="PIRSR" id="PIRSR000350-4"/>
    </source>
</evidence>
<dbReference type="EC" id="1.8.1.7" evidence="14"/>
<accession>A0A5C7SIG2</accession>
<dbReference type="GO" id="GO:0050660">
    <property type="term" value="F:flavin adenine dinucleotide binding"/>
    <property type="evidence" value="ECO:0007669"/>
    <property type="project" value="InterPro"/>
</dbReference>
<evidence type="ECO:0000259" key="13">
    <source>
        <dbReference type="Pfam" id="PF07992"/>
    </source>
</evidence>
<feature type="binding site" evidence="9">
    <location>
        <position position="301"/>
    </location>
    <ligand>
        <name>FAD</name>
        <dbReference type="ChEBI" id="CHEBI:57692"/>
    </ligand>
</feature>
<feature type="disulfide bond" description="Redox-active" evidence="10">
    <location>
        <begin position="41"/>
        <end position="46"/>
    </location>
</feature>
<evidence type="ECO:0000256" key="4">
    <source>
        <dbReference type="ARBA" id="ARBA00022827"/>
    </source>
</evidence>
<feature type="domain" description="Pyridine nucleotide-disulphide oxidoreductase dimerisation" evidence="12">
    <location>
        <begin position="337"/>
        <end position="445"/>
    </location>
</feature>
<dbReference type="InterPro" id="IPR046952">
    <property type="entry name" value="GSHR/TRXR-like"/>
</dbReference>
<keyword evidence="5 11" id="KW-0560">Oxidoreductase</keyword>
<feature type="active site" description="Proton acceptor" evidence="8">
    <location>
        <position position="435"/>
    </location>
</feature>
<sequence length="446" mass="47677">MKEYDLIAIGGGSGGVATARRAAEYGARVLLIEAARLGGTCVNVGCVPKKVMWYASGIAQALRDAPGYGFAEVAGRFDWATLKQRRDAYVERLNGIYAGMLDKSGVELKRGFARFSGPRVVEVEGERFTAPHIVISTGGRPALPDLPGAELGIDSDGFFALEAQPRRVAVVGAGYIAVELAGVFHGLGSEVSMLVRGDRLLRPFDAMLRDELAAQMQEDGIALRFGTRARALRRQADGSLLVDCGEAGSLEVDALVWATGRQPNTDRLQLAAAGIEADTKGTIPTDAFQNTNVPGIYAIGDITGRAELTPVAIAAGRRLALRLFRGGSDSKLDYENIPTVVFSHPAIGTVGLTEEEARKRFADVKVYSTRFTAMYNALTEHRPKTSMKLVCVGADERIVGAHVIGDGADEMLQGFAVAVKMGARKADFDDTVAIHPTSAEEFVTMR</sequence>
<dbReference type="GO" id="GO:0045454">
    <property type="term" value="P:cell redox homeostasis"/>
    <property type="evidence" value="ECO:0007669"/>
    <property type="project" value="InterPro"/>
</dbReference>
<dbReference type="NCBIfam" id="NF004776">
    <property type="entry name" value="PRK06116.1"/>
    <property type="match status" value="1"/>
</dbReference>
<keyword evidence="6" id="KW-1015">Disulfide bond</keyword>
<dbReference type="PRINTS" id="PR00368">
    <property type="entry name" value="FADPNR"/>
</dbReference>
<evidence type="ECO:0000256" key="7">
    <source>
        <dbReference type="ARBA" id="ARBA00023284"/>
    </source>
</evidence>
<evidence type="ECO:0000259" key="12">
    <source>
        <dbReference type="Pfam" id="PF02852"/>
    </source>
</evidence>
<organism evidence="14 15">
    <name type="scientific">Thauera aminoaromatica</name>
    <dbReference type="NCBI Taxonomy" id="164330"/>
    <lineage>
        <taxon>Bacteria</taxon>
        <taxon>Pseudomonadati</taxon>
        <taxon>Pseudomonadota</taxon>
        <taxon>Betaproteobacteria</taxon>
        <taxon>Rhodocyclales</taxon>
        <taxon>Zoogloeaceae</taxon>
        <taxon>Thauera</taxon>
    </lineage>
</organism>
<dbReference type="SUPFAM" id="SSF51905">
    <property type="entry name" value="FAD/NAD(P)-binding domain"/>
    <property type="match status" value="1"/>
</dbReference>
<dbReference type="Gene3D" id="3.30.390.30">
    <property type="match status" value="1"/>
</dbReference>
<reference evidence="14 15" key="1">
    <citation type="submission" date="2018-09" db="EMBL/GenBank/DDBJ databases">
        <title>Metagenome Assembled Genomes from an Advanced Water Purification Facility.</title>
        <authorList>
            <person name="Stamps B.W."/>
            <person name="Spear J.R."/>
        </authorList>
    </citation>
    <scope>NUCLEOTIDE SEQUENCE [LARGE SCALE GENOMIC DNA]</scope>
    <source>
        <strain evidence="14">Bin_27_1</strain>
    </source>
</reference>
<dbReference type="SUPFAM" id="SSF55424">
    <property type="entry name" value="FAD/NAD-linked reductases, dimerisation (C-terminal) domain"/>
    <property type="match status" value="1"/>
</dbReference>
<keyword evidence="4 9" id="KW-0274">FAD</keyword>
<evidence type="ECO:0000313" key="15">
    <source>
        <dbReference type="Proteomes" id="UP000321192"/>
    </source>
</evidence>
<dbReference type="GO" id="GO:0005829">
    <property type="term" value="C:cytosol"/>
    <property type="evidence" value="ECO:0007669"/>
    <property type="project" value="TreeGrafter"/>
</dbReference>
<dbReference type="GO" id="GO:0050661">
    <property type="term" value="F:NADP binding"/>
    <property type="evidence" value="ECO:0007669"/>
    <property type="project" value="InterPro"/>
</dbReference>
<protein>
    <submittedName>
        <fullName evidence="14">Glutathione-disulfide reductase</fullName>
        <ecNumber evidence="14">1.8.1.7</ecNumber>
    </submittedName>
</protein>
<dbReference type="Pfam" id="PF07992">
    <property type="entry name" value="Pyr_redox_2"/>
    <property type="match status" value="1"/>
</dbReference>
<evidence type="ECO:0000313" key="14">
    <source>
        <dbReference type="EMBL" id="TXH82745.1"/>
    </source>
</evidence>
<feature type="domain" description="FAD/NAD(P)-binding" evidence="13">
    <location>
        <begin position="4"/>
        <end position="316"/>
    </location>
</feature>
<keyword evidence="9" id="KW-0520">NAD</keyword>
<keyword evidence="9" id="KW-0547">Nucleotide-binding</keyword>
<keyword evidence="7 11" id="KW-0676">Redox-active center</keyword>
<evidence type="ECO:0000256" key="6">
    <source>
        <dbReference type="ARBA" id="ARBA00023157"/>
    </source>
</evidence>
<dbReference type="InterPro" id="IPR036188">
    <property type="entry name" value="FAD/NAD-bd_sf"/>
</dbReference>
<dbReference type="InterPro" id="IPR001100">
    <property type="entry name" value="Pyr_nuc-diS_OxRdtase"/>
</dbReference>
<dbReference type="Proteomes" id="UP000321192">
    <property type="component" value="Unassembled WGS sequence"/>
</dbReference>
<dbReference type="PROSITE" id="PS00076">
    <property type="entry name" value="PYRIDINE_REDOX_1"/>
    <property type="match status" value="1"/>
</dbReference>
<feature type="binding site" evidence="9">
    <location>
        <position position="50"/>
    </location>
    <ligand>
        <name>FAD</name>
        <dbReference type="ChEBI" id="CHEBI:57692"/>
    </ligand>
</feature>
<dbReference type="NCBIfam" id="TIGR01421">
    <property type="entry name" value="gluta_reduc_1"/>
    <property type="match status" value="1"/>
</dbReference>
<dbReference type="FunFam" id="3.30.390.30:FF:000003">
    <property type="entry name" value="Glutathione reductase"/>
    <property type="match status" value="1"/>
</dbReference>
<dbReference type="RefSeq" id="WP_276659727.1">
    <property type="nucleotide sequence ID" value="NZ_SSFD01000233.1"/>
</dbReference>
<gene>
    <name evidence="14" type="primary">gorA</name>
    <name evidence="14" type="ORF">E6Q80_14840</name>
</gene>
<dbReference type="InterPro" id="IPR016156">
    <property type="entry name" value="FAD/NAD-linked_Rdtase_dimer_sf"/>
</dbReference>
<dbReference type="PANTHER" id="PTHR42737:SF2">
    <property type="entry name" value="GLUTATHIONE REDUCTASE"/>
    <property type="match status" value="1"/>
</dbReference>
<comment type="subunit">
    <text evidence="2">Homodimer.</text>
</comment>
<evidence type="ECO:0000256" key="1">
    <source>
        <dbReference type="ARBA" id="ARBA00007532"/>
    </source>
</evidence>
<evidence type="ECO:0000256" key="5">
    <source>
        <dbReference type="ARBA" id="ARBA00023002"/>
    </source>
</evidence>